<protein>
    <submittedName>
        <fullName evidence="2">Uncharacterized protein</fullName>
    </submittedName>
</protein>
<proteinExistence type="predicted"/>
<evidence type="ECO:0000313" key="2">
    <source>
        <dbReference type="EMBL" id="ELP83883.1"/>
    </source>
</evidence>
<dbReference type="GeneID" id="14882864"/>
<evidence type="ECO:0000313" key="3">
    <source>
        <dbReference type="Proteomes" id="UP000014680"/>
    </source>
</evidence>
<sequence>MNSTTSYNTLTVPTAPLIESQTDQQVPFQQQQYPIQSFQYQGPAYSEYQPPQYQQNYNQSTPIFAQQTVEDNNTLNVKYNKIFIILFALGFLFVIPWLVGFIISRKTTNKTVRVLGWVSFLLYWVVSVIFCFIPVMVI</sequence>
<name>A0A0A1TZD5_ENTIV</name>
<reference evidence="2 3" key="1">
    <citation type="submission" date="2012-10" db="EMBL/GenBank/DDBJ databases">
        <authorList>
            <person name="Zafar N."/>
            <person name="Inman J."/>
            <person name="Hall N."/>
            <person name="Lorenzi H."/>
            <person name="Caler E."/>
        </authorList>
    </citation>
    <scope>NUCLEOTIDE SEQUENCE [LARGE SCALE GENOMIC DNA]</scope>
    <source>
        <strain evidence="2 3">IP1</strain>
    </source>
</reference>
<dbReference type="RefSeq" id="XP_004183229.1">
    <property type="nucleotide sequence ID" value="XM_004183181.1"/>
</dbReference>
<keyword evidence="1" id="KW-0472">Membrane</keyword>
<evidence type="ECO:0000256" key="1">
    <source>
        <dbReference type="SAM" id="Phobius"/>
    </source>
</evidence>
<feature type="transmembrane region" description="Helical" evidence="1">
    <location>
        <begin position="115"/>
        <end position="137"/>
    </location>
</feature>
<gene>
    <name evidence="2" type="ORF">EIN_439570</name>
</gene>
<dbReference type="Proteomes" id="UP000014680">
    <property type="component" value="Unassembled WGS sequence"/>
</dbReference>
<keyword evidence="1" id="KW-0812">Transmembrane</keyword>
<keyword evidence="3" id="KW-1185">Reference proteome</keyword>
<dbReference type="KEGG" id="eiv:EIN_439570"/>
<dbReference type="PANTHER" id="PTHR34078">
    <property type="entry name" value="EXPRESSED PROTEIN"/>
    <property type="match status" value="1"/>
</dbReference>
<organism evidence="2 3">
    <name type="scientific">Entamoeba invadens IP1</name>
    <dbReference type="NCBI Taxonomy" id="370355"/>
    <lineage>
        <taxon>Eukaryota</taxon>
        <taxon>Amoebozoa</taxon>
        <taxon>Evosea</taxon>
        <taxon>Archamoebae</taxon>
        <taxon>Mastigamoebida</taxon>
        <taxon>Entamoebidae</taxon>
        <taxon>Entamoeba</taxon>
    </lineage>
</organism>
<accession>A0A0A1TZD5</accession>
<dbReference type="AlphaFoldDB" id="A0A0A1TZD5"/>
<dbReference type="EMBL" id="KB207216">
    <property type="protein sequence ID" value="ELP83883.1"/>
    <property type="molecule type" value="Genomic_DNA"/>
</dbReference>
<keyword evidence="1" id="KW-1133">Transmembrane helix</keyword>
<feature type="transmembrane region" description="Helical" evidence="1">
    <location>
        <begin position="82"/>
        <end position="103"/>
    </location>
</feature>
<dbReference type="PANTHER" id="PTHR34078:SF3">
    <property type="entry name" value="TRANSMEMBRANE PROTEIN"/>
    <property type="match status" value="1"/>
</dbReference>
<dbReference type="VEuPathDB" id="AmoebaDB:EIN_439570"/>